<evidence type="ECO:0000256" key="1">
    <source>
        <dbReference type="SAM" id="MobiDB-lite"/>
    </source>
</evidence>
<reference evidence="3" key="1">
    <citation type="submission" date="2014-03" db="EMBL/GenBank/DDBJ databases">
        <title>The sialotranscriptome of Amblyomma triste, Amblyomma parvum and Amblyomma cajennense ticks, uncovered by 454-based RNA-seq.</title>
        <authorList>
            <person name="Garcia G.R."/>
            <person name="Gardinassi L.G."/>
            <person name="Ribeiro J.M."/>
            <person name="Anatriello E."/>
            <person name="Ferreira B.R."/>
            <person name="Moreira H.N."/>
            <person name="Mafra C."/>
            <person name="Olegario M.M."/>
            <person name="Szabo P.J."/>
            <person name="Miranda-Santos I.K."/>
            <person name="Maruyama S.R."/>
        </authorList>
    </citation>
    <scope>NUCLEOTIDE SEQUENCE</scope>
    <source>
        <strain evidence="3">Mato Grasso do Sul</strain>
        <tissue evidence="3">Salivary glands</tissue>
    </source>
</reference>
<evidence type="ECO:0000256" key="2">
    <source>
        <dbReference type="SAM" id="SignalP"/>
    </source>
</evidence>
<keyword evidence="2" id="KW-0732">Signal</keyword>
<feature type="region of interest" description="Disordered" evidence="1">
    <location>
        <begin position="150"/>
        <end position="201"/>
    </location>
</feature>
<organism evidence="3">
    <name type="scientific">Amblyomma triste</name>
    <name type="common">Neotropical tick</name>
    <dbReference type="NCBI Taxonomy" id="251400"/>
    <lineage>
        <taxon>Eukaryota</taxon>
        <taxon>Metazoa</taxon>
        <taxon>Ecdysozoa</taxon>
        <taxon>Arthropoda</taxon>
        <taxon>Chelicerata</taxon>
        <taxon>Arachnida</taxon>
        <taxon>Acari</taxon>
        <taxon>Parasitiformes</taxon>
        <taxon>Ixodida</taxon>
        <taxon>Ixodoidea</taxon>
        <taxon>Ixodidae</taxon>
        <taxon>Amblyomminae</taxon>
        <taxon>Amblyomma</taxon>
    </lineage>
</organism>
<dbReference type="EMBL" id="GBBM01007319">
    <property type="protein sequence ID" value="JAC28099.1"/>
    <property type="molecule type" value="mRNA"/>
</dbReference>
<feature type="chain" id="PRO_5001516684" evidence="2">
    <location>
        <begin position="18"/>
        <end position="201"/>
    </location>
</feature>
<dbReference type="AlphaFoldDB" id="A0A023G2V2"/>
<name>A0A023G2V2_AMBTT</name>
<evidence type="ECO:0000313" key="3">
    <source>
        <dbReference type="EMBL" id="JAC28099.1"/>
    </source>
</evidence>
<keyword evidence="3" id="KW-0675">Receptor</keyword>
<accession>A0A023G2V2</accession>
<protein>
    <submittedName>
        <fullName evidence="3">Putative gamma-aminobutyric acid gaba-a receptor subunit epsilon</fullName>
    </submittedName>
</protein>
<feature type="compositionally biased region" description="Pro residues" evidence="1">
    <location>
        <begin position="181"/>
        <end position="201"/>
    </location>
</feature>
<proteinExistence type="evidence at transcript level"/>
<sequence length="201" mass="21503">MLTSLVISSSFVLVITARSAQLNSQEPPVETNPDCTSSSNNEYVYRNCTFVCQLDEVVSLTDEQPCQYQPQVQGICVNGTCIALPKARDDGNNDSAKDAPPKCDDQIAYGNVHKKCSYSCGDEMVVLSSGQACLRDGLNDVTGKCVEGECTAATGSPNEPAPLPQPESVPEPEPEPKPEPEPQPQPEQPEPAPQPESAPQL</sequence>
<feature type="signal peptide" evidence="2">
    <location>
        <begin position="1"/>
        <end position="17"/>
    </location>
</feature>
<feature type="compositionally biased region" description="Pro residues" evidence="1">
    <location>
        <begin position="159"/>
        <end position="171"/>
    </location>
</feature>